<protein>
    <recommendedName>
        <fullName evidence="1">BRCT domain-containing protein</fullName>
    </recommendedName>
</protein>
<sequence>MFEKRALLDGKRVVTIYWLNDVLEKGRMTPPDEIIHLPSPFSQEITFSFLRAQTISVSGFEGRERAKVKLLILQLGAKFDDYLEPTDTLLVCKRPEGKKYEMALVWDIPCVNVRWLQDIYLGDLQTLSLDLSHRYLSFEPVDVTLTLDKCSPRVQDLIWMAEADCTKPGFLDGKFTFARSSI</sequence>
<dbReference type="AlphaFoldDB" id="A0A448WFW1"/>
<evidence type="ECO:0000313" key="3">
    <source>
        <dbReference type="Proteomes" id="UP000784294"/>
    </source>
</evidence>
<dbReference type="PROSITE" id="PS50172">
    <property type="entry name" value="BRCT"/>
    <property type="match status" value="1"/>
</dbReference>
<dbReference type="SMART" id="SM00292">
    <property type="entry name" value="BRCT"/>
    <property type="match status" value="1"/>
</dbReference>
<feature type="domain" description="BRCT" evidence="1">
    <location>
        <begin position="45"/>
        <end position="118"/>
    </location>
</feature>
<dbReference type="SUPFAM" id="SSF52113">
    <property type="entry name" value="BRCT domain"/>
    <property type="match status" value="1"/>
</dbReference>
<name>A0A448WFW1_9PLAT</name>
<dbReference type="InterPro" id="IPR001357">
    <property type="entry name" value="BRCT_dom"/>
</dbReference>
<evidence type="ECO:0000313" key="2">
    <source>
        <dbReference type="EMBL" id="VEL10778.1"/>
    </source>
</evidence>
<dbReference type="InterPro" id="IPR053036">
    <property type="entry name" value="CellCycle_DNARepair_Reg"/>
</dbReference>
<gene>
    <name evidence="2" type="ORF">PXEA_LOCUS4218</name>
</gene>
<proteinExistence type="predicted"/>
<dbReference type="Pfam" id="PF12738">
    <property type="entry name" value="PTCB-BRCT"/>
    <property type="match status" value="1"/>
</dbReference>
<comment type="caution">
    <text evidence="2">The sequence shown here is derived from an EMBL/GenBank/DDBJ whole genome shotgun (WGS) entry which is preliminary data.</text>
</comment>
<dbReference type="Proteomes" id="UP000784294">
    <property type="component" value="Unassembled WGS sequence"/>
</dbReference>
<keyword evidence="3" id="KW-1185">Reference proteome</keyword>
<dbReference type="EMBL" id="CAAALY010009910">
    <property type="protein sequence ID" value="VEL10778.1"/>
    <property type="molecule type" value="Genomic_DNA"/>
</dbReference>
<organism evidence="2 3">
    <name type="scientific">Protopolystoma xenopodis</name>
    <dbReference type="NCBI Taxonomy" id="117903"/>
    <lineage>
        <taxon>Eukaryota</taxon>
        <taxon>Metazoa</taxon>
        <taxon>Spiralia</taxon>
        <taxon>Lophotrochozoa</taxon>
        <taxon>Platyhelminthes</taxon>
        <taxon>Monogenea</taxon>
        <taxon>Polyopisthocotylea</taxon>
        <taxon>Polystomatidea</taxon>
        <taxon>Polystomatidae</taxon>
        <taxon>Protopolystoma</taxon>
    </lineage>
</organism>
<dbReference type="InterPro" id="IPR036420">
    <property type="entry name" value="BRCT_dom_sf"/>
</dbReference>
<dbReference type="PANTHER" id="PTHR47667">
    <property type="entry name" value="REGULATOR OF TY1 TRANSPOSITION PROTEIN 107"/>
    <property type="match status" value="1"/>
</dbReference>
<dbReference type="Gene3D" id="3.40.50.10190">
    <property type="entry name" value="BRCT domain"/>
    <property type="match status" value="1"/>
</dbReference>
<dbReference type="PANTHER" id="PTHR47667:SF1">
    <property type="entry name" value="REGULATOR OF TY1 TRANSPOSITION PROTEIN 107"/>
    <property type="match status" value="1"/>
</dbReference>
<accession>A0A448WFW1</accession>
<evidence type="ECO:0000259" key="1">
    <source>
        <dbReference type="PROSITE" id="PS50172"/>
    </source>
</evidence>
<dbReference type="OrthoDB" id="342264at2759"/>
<reference evidence="2" key="1">
    <citation type="submission" date="2018-11" db="EMBL/GenBank/DDBJ databases">
        <authorList>
            <consortium name="Pathogen Informatics"/>
        </authorList>
    </citation>
    <scope>NUCLEOTIDE SEQUENCE</scope>
</reference>
<dbReference type="CDD" id="cd17730">
    <property type="entry name" value="BRCT_PAXIP1_rpt4"/>
    <property type="match status" value="1"/>
</dbReference>